<feature type="region of interest" description="Disordered" evidence="3">
    <location>
        <begin position="356"/>
        <end position="395"/>
    </location>
</feature>
<dbReference type="InterPro" id="IPR010998">
    <property type="entry name" value="Integrase_recombinase_N"/>
</dbReference>
<gene>
    <name evidence="4" type="ORF">PDM28_16800</name>
</gene>
<dbReference type="SUPFAM" id="SSF56349">
    <property type="entry name" value="DNA breaking-rejoining enzymes"/>
    <property type="match status" value="1"/>
</dbReference>
<dbReference type="Proteomes" id="UP001305421">
    <property type="component" value="Chromosome"/>
</dbReference>
<keyword evidence="5" id="KW-1185">Reference proteome</keyword>
<keyword evidence="1" id="KW-0238">DNA-binding</keyword>
<name>A0ABY9YJC5_9GAMM</name>
<dbReference type="InterPro" id="IPR013762">
    <property type="entry name" value="Integrase-like_cat_sf"/>
</dbReference>
<evidence type="ECO:0000313" key="4">
    <source>
        <dbReference type="EMBL" id="WNH50731.1"/>
    </source>
</evidence>
<dbReference type="EMBL" id="CP115543">
    <property type="protein sequence ID" value="WNH50731.1"/>
    <property type="molecule type" value="Genomic_DNA"/>
</dbReference>
<evidence type="ECO:0000256" key="3">
    <source>
        <dbReference type="SAM" id="MobiDB-lite"/>
    </source>
</evidence>
<evidence type="ECO:0000256" key="2">
    <source>
        <dbReference type="ARBA" id="ARBA00023172"/>
    </source>
</evidence>
<evidence type="ECO:0000256" key="1">
    <source>
        <dbReference type="ARBA" id="ARBA00023125"/>
    </source>
</evidence>
<dbReference type="Gene3D" id="1.10.443.10">
    <property type="entry name" value="Intergrase catalytic core"/>
    <property type="match status" value="1"/>
</dbReference>
<organism evidence="4 5">
    <name type="scientific">Stenotrophomonas aracearum</name>
    <dbReference type="NCBI Taxonomy" id="3003272"/>
    <lineage>
        <taxon>Bacteria</taxon>
        <taxon>Pseudomonadati</taxon>
        <taxon>Pseudomonadota</taxon>
        <taxon>Gammaproteobacteria</taxon>
        <taxon>Lysobacterales</taxon>
        <taxon>Lysobacteraceae</taxon>
        <taxon>Stenotrophomonas</taxon>
    </lineage>
</organism>
<reference evidence="4 5" key="1">
    <citation type="submission" date="2022-12" db="EMBL/GenBank/DDBJ databases">
        <title>Two new species, Stenotrophomonas aracearum and Stenotrophomonas oahuensis, isolated from Anthurium (Araceae family) in Hawaii.</title>
        <authorList>
            <person name="Chunag S.C."/>
            <person name="Dobhal S."/>
            <person name="Alvarez A."/>
            <person name="Arif M."/>
        </authorList>
    </citation>
    <scope>NUCLEOTIDE SEQUENCE [LARGE SCALE GENOMIC DNA]</scope>
    <source>
        <strain evidence="4 5">A5588</strain>
    </source>
</reference>
<protein>
    <submittedName>
        <fullName evidence="4">Integrase</fullName>
    </submittedName>
</protein>
<evidence type="ECO:0000313" key="5">
    <source>
        <dbReference type="Proteomes" id="UP001305421"/>
    </source>
</evidence>
<proteinExistence type="predicted"/>
<dbReference type="RefSeq" id="WP_311184722.1">
    <property type="nucleotide sequence ID" value="NZ_CP115543.1"/>
</dbReference>
<keyword evidence="2" id="KW-0233">DNA recombination</keyword>
<dbReference type="Gene3D" id="1.10.150.130">
    <property type="match status" value="1"/>
</dbReference>
<accession>A0ABY9YJC5</accession>
<dbReference type="InterPro" id="IPR011010">
    <property type="entry name" value="DNA_brk_join_enz"/>
</dbReference>
<sequence length="395" mass="44812">MSMGRKRKFKPDIPTHIDQLALPRGIYWDDGRWFIYTPHAEGGRAVKKTVAYKSARLSDLHAVVEAQLLGDRRGTLRFLFDRFHESMEFRELSTDTQDDYRRYAVALASYACKDGSALGDVLVERITTPVVQRLVETFAIGRDANRYQPALPATPSKANHLYRYLRRTLAWGVRSGLCARNPAVGVRQAKEVKRHRMPTPGAFEKVLAFARERGALPSHTKGSCPSYLAPVMVLAYSARLRGIEVCTLTDAHRRHEGIHGQRRKGSRDSVTEWDEEMVRAWDDLVARRSAIWNRDGRNFPVPLRAENRVLLVEQSGNPMAKSSLDSSWQRFITLALREGVIDKEDRFSLHGLKHRGVTDTVGNRGDKQDAAGHQSPVTTGRYDHDLPVVKPPRRR</sequence>